<accession>A0A0F9AYR2</accession>
<name>A0A0F9AYR2_9ZZZZ</name>
<reference evidence="1" key="1">
    <citation type="journal article" date="2015" name="Nature">
        <title>Complex archaea that bridge the gap between prokaryotes and eukaryotes.</title>
        <authorList>
            <person name="Spang A."/>
            <person name="Saw J.H."/>
            <person name="Jorgensen S.L."/>
            <person name="Zaremba-Niedzwiedzka K."/>
            <person name="Martijn J."/>
            <person name="Lind A.E."/>
            <person name="van Eijk R."/>
            <person name="Schleper C."/>
            <person name="Guy L."/>
            <person name="Ettema T.J."/>
        </authorList>
    </citation>
    <scope>NUCLEOTIDE SEQUENCE</scope>
</reference>
<protein>
    <submittedName>
        <fullName evidence="1">Uncharacterized protein</fullName>
    </submittedName>
</protein>
<evidence type="ECO:0000313" key="1">
    <source>
        <dbReference type="EMBL" id="KKL14575.1"/>
    </source>
</evidence>
<dbReference type="AlphaFoldDB" id="A0A0F9AYR2"/>
<comment type="caution">
    <text evidence="1">The sequence shown here is derived from an EMBL/GenBank/DDBJ whole genome shotgun (WGS) entry which is preliminary data.</text>
</comment>
<dbReference type="EMBL" id="LAZR01040403">
    <property type="protein sequence ID" value="KKL14575.1"/>
    <property type="molecule type" value="Genomic_DNA"/>
</dbReference>
<organism evidence="1">
    <name type="scientific">marine sediment metagenome</name>
    <dbReference type="NCBI Taxonomy" id="412755"/>
    <lineage>
        <taxon>unclassified sequences</taxon>
        <taxon>metagenomes</taxon>
        <taxon>ecological metagenomes</taxon>
    </lineage>
</organism>
<proteinExistence type="predicted"/>
<sequence length="32" mass="3899">KENTRLAFIKSEEKKFHMCNKTEIEAFLNRIE</sequence>
<feature type="non-terminal residue" evidence="1">
    <location>
        <position position="1"/>
    </location>
</feature>
<gene>
    <name evidence="1" type="ORF">LCGC14_2514270</name>
</gene>